<dbReference type="EMBL" id="JALJOR010000007">
    <property type="protein sequence ID" value="KAK9814422.1"/>
    <property type="molecule type" value="Genomic_DNA"/>
</dbReference>
<keyword evidence="3 8" id="KW-0812">Transmembrane</keyword>
<keyword evidence="6" id="KW-0325">Glycoprotein</keyword>
<dbReference type="GO" id="GO:0005044">
    <property type="term" value="F:scavenger receptor activity"/>
    <property type="evidence" value="ECO:0007669"/>
    <property type="project" value="TreeGrafter"/>
</dbReference>
<evidence type="ECO:0000256" key="4">
    <source>
        <dbReference type="ARBA" id="ARBA00022989"/>
    </source>
</evidence>
<keyword evidence="4 8" id="KW-1133">Transmembrane helix</keyword>
<evidence type="ECO:0000256" key="8">
    <source>
        <dbReference type="SAM" id="Phobius"/>
    </source>
</evidence>
<proteinExistence type="inferred from homology"/>
<evidence type="ECO:0000256" key="2">
    <source>
        <dbReference type="ARBA" id="ARBA00010532"/>
    </source>
</evidence>
<reference evidence="9 10" key="1">
    <citation type="journal article" date="2024" name="Nat. Commun.">
        <title>Phylogenomics reveals the evolutionary origins of lichenization in chlorophyte algae.</title>
        <authorList>
            <person name="Puginier C."/>
            <person name="Libourel C."/>
            <person name="Otte J."/>
            <person name="Skaloud P."/>
            <person name="Haon M."/>
            <person name="Grisel S."/>
            <person name="Petersen M."/>
            <person name="Berrin J.G."/>
            <person name="Delaux P.M."/>
            <person name="Dal Grande F."/>
            <person name="Keller J."/>
        </authorList>
    </citation>
    <scope>NUCLEOTIDE SEQUENCE [LARGE SCALE GENOMIC DNA]</scope>
    <source>
        <strain evidence="9 10">SAG 2043</strain>
    </source>
</reference>
<organism evidence="9 10">
    <name type="scientific">[Myrmecia] bisecta</name>
    <dbReference type="NCBI Taxonomy" id="41462"/>
    <lineage>
        <taxon>Eukaryota</taxon>
        <taxon>Viridiplantae</taxon>
        <taxon>Chlorophyta</taxon>
        <taxon>core chlorophytes</taxon>
        <taxon>Trebouxiophyceae</taxon>
        <taxon>Trebouxiales</taxon>
        <taxon>Trebouxiaceae</taxon>
        <taxon>Myrmecia</taxon>
    </lineage>
</organism>
<dbReference type="Pfam" id="PF01130">
    <property type="entry name" value="CD36"/>
    <property type="match status" value="2"/>
</dbReference>
<sequence>MTCCGCLGSADSYQEQAPRAVVNPILRTYLAANNYGTCRRYFLELLLVLGLFLPWMGPLLGLAVLDPIITVTLEQSKLLTPTTKCYQAEPAVCDATSYFDYYFWNITNAQQWTQGQPPVFQELGPYTFLVSENRFNVNFTDEYGQVEFSNYNFQQFVPEQSCPACTLNDTFVGINRAYQAVLQTTGGYETPILVSSVPLVLDGLLNGFSAAIQQAILGPMGGPTAGGLVVARSVHDWLYGEPPRDTQLLAVIQAKQQGGATVVTTAADVPLPVHNITIHGSNGGLVFGIKVKINTTETVLDGTWLRPVNTSYTGKRVDVKGISTMEFGLAPEAYAACNSSQPQAGDRCAYPDVYQGSWNASLTYACPTLLTLAHFYMADGLLANSTGTNFSPEPAQHRWTFGIEPVTGFALTGHKTYQINHRVRLTEVFYPKLWMNPQSPDGMWVPSFWVRSRFQPSDKDAASLRSVLQMKSLVVLLLVYVAPGVSAVLLLPAIYFLFLTKKARASRASQALVRKSRARNFHLSPTENSHIVALIEDMAPPDDEKNETAPLSETPGVTWQPSELDTIPAQHSNGQAERMQDKKGKAASADSQST</sequence>
<evidence type="ECO:0000256" key="5">
    <source>
        <dbReference type="ARBA" id="ARBA00023136"/>
    </source>
</evidence>
<feature type="transmembrane region" description="Helical" evidence="8">
    <location>
        <begin position="41"/>
        <end position="65"/>
    </location>
</feature>
<evidence type="ECO:0000313" key="10">
    <source>
        <dbReference type="Proteomes" id="UP001489004"/>
    </source>
</evidence>
<keyword evidence="10" id="KW-1185">Reference proteome</keyword>
<dbReference type="InterPro" id="IPR002159">
    <property type="entry name" value="CD36_fam"/>
</dbReference>
<dbReference type="GO" id="GO:0005737">
    <property type="term" value="C:cytoplasm"/>
    <property type="evidence" value="ECO:0007669"/>
    <property type="project" value="TreeGrafter"/>
</dbReference>
<dbReference type="PRINTS" id="PR01609">
    <property type="entry name" value="CD36FAMILY"/>
</dbReference>
<comment type="similarity">
    <text evidence="2">Belongs to the CD36 family.</text>
</comment>
<feature type="compositionally biased region" description="Polar residues" evidence="7">
    <location>
        <begin position="549"/>
        <end position="575"/>
    </location>
</feature>
<dbReference type="Proteomes" id="UP001489004">
    <property type="component" value="Unassembled WGS sequence"/>
</dbReference>
<evidence type="ECO:0000256" key="7">
    <source>
        <dbReference type="SAM" id="MobiDB-lite"/>
    </source>
</evidence>
<accession>A0AAW1Q267</accession>
<feature type="region of interest" description="Disordered" evidence="7">
    <location>
        <begin position="540"/>
        <end position="594"/>
    </location>
</feature>
<evidence type="ECO:0000256" key="6">
    <source>
        <dbReference type="ARBA" id="ARBA00023180"/>
    </source>
</evidence>
<keyword evidence="5 8" id="KW-0472">Membrane</keyword>
<dbReference type="GO" id="GO:0016020">
    <property type="term" value="C:membrane"/>
    <property type="evidence" value="ECO:0007669"/>
    <property type="project" value="UniProtKB-SubCell"/>
</dbReference>
<dbReference type="PANTHER" id="PTHR11923:SF51">
    <property type="entry name" value="LYSOSOME MEMBRANE PROTEIN 2"/>
    <property type="match status" value="1"/>
</dbReference>
<name>A0AAW1Q267_9CHLO</name>
<evidence type="ECO:0000256" key="1">
    <source>
        <dbReference type="ARBA" id="ARBA00004370"/>
    </source>
</evidence>
<comment type="subcellular location">
    <subcellularLocation>
        <location evidence="1">Membrane</location>
    </subcellularLocation>
</comment>
<gene>
    <name evidence="9" type="ORF">WJX72_005728</name>
</gene>
<evidence type="ECO:0000256" key="3">
    <source>
        <dbReference type="ARBA" id="ARBA00022692"/>
    </source>
</evidence>
<dbReference type="PANTHER" id="PTHR11923">
    <property type="entry name" value="SCAVENGER RECEPTOR CLASS B TYPE-1 SR-B1"/>
    <property type="match status" value="1"/>
</dbReference>
<dbReference type="AlphaFoldDB" id="A0AAW1Q267"/>
<feature type="transmembrane region" description="Helical" evidence="8">
    <location>
        <begin position="473"/>
        <end position="498"/>
    </location>
</feature>
<protein>
    <submittedName>
        <fullName evidence="9">Uncharacterized protein</fullName>
    </submittedName>
</protein>
<comment type="caution">
    <text evidence="9">The sequence shown here is derived from an EMBL/GenBank/DDBJ whole genome shotgun (WGS) entry which is preliminary data.</text>
</comment>
<evidence type="ECO:0000313" key="9">
    <source>
        <dbReference type="EMBL" id="KAK9814422.1"/>
    </source>
</evidence>